<organism evidence="1">
    <name type="scientific">uncultured Eubacteriales bacterium</name>
    <dbReference type="NCBI Taxonomy" id="172733"/>
    <lineage>
        <taxon>Bacteria</taxon>
        <taxon>Bacillati</taxon>
        <taxon>Bacillota</taxon>
        <taxon>Clostridia</taxon>
        <taxon>Eubacteriales</taxon>
        <taxon>environmental samples</taxon>
    </lineage>
</organism>
<protein>
    <submittedName>
        <fullName evidence="1">Uncharacterized protein</fullName>
    </submittedName>
</protein>
<dbReference type="EMBL" id="FLUN01000001">
    <property type="protein sequence ID" value="SBW04766.1"/>
    <property type="molecule type" value="Genomic_DNA"/>
</dbReference>
<sequence length="523" mass="56371">MRHFKCKAPKLATAELVQQDFGHTLGVHLAAGDEETPSLRGLLQEIVAVGDALLVFCPGRYLQLVPRLNRGGIALRKGLHQVAAQCLRVHDIVLHRAGKGQVKAGLWILKLRPEDTGSIQQIEGRVHCHPLFATGHAGLVPRLSGLAPRDLIDKGGLAHVGDAYHHGTHRAAHLTLGAPLLDLLLQGELDNGRELVHSPALLRIGFHHRPAFAFKPLAPDPVSGGVGLVSPVEDDKAGLVPHQAVNIRVAAGNGYPGIDDFGHDIHKLQVLGNHPLRLLHMPREPLDVHLFTAFRQISQIHAGIIIHNIWTEKKALALVLVKKETVLRTVSFSGLDFLFDLGALAHAVAQIVEFRAANLAVTHQLDALNGRSMDGKYLLHADAVRYAANGDSLADAAVLLGNDGTLKNLDTLAAAFLDLDMDTDGVADLGNGGLGLEVLFVESLHEIHLLFLLIIGVHADHSKAAPLGATAAEDHPFLRLKYDTIRIPCLQATFALFSSFRPVERSGEPHCRHQQGEVGPGDP</sequence>
<reference evidence="1" key="1">
    <citation type="submission" date="2016-04" db="EMBL/GenBank/DDBJ databases">
        <authorList>
            <person name="Evans L.H."/>
            <person name="Alamgir A."/>
            <person name="Owens N."/>
            <person name="Weber N.D."/>
            <person name="Virtaneva K."/>
            <person name="Barbian K."/>
            <person name="Babar A."/>
            <person name="Rosenke K."/>
        </authorList>
    </citation>
    <scope>NUCLEOTIDE SEQUENCE</scope>
    <source>
        <strain evidence="1">86</strain>
    </source>
</reference>
<name>A0A212JZE8_9FIRM</name>
<dbReference type="AlphaFoldDB" id="A0A212JZE8"/>
<gene>
    <name evidence="1" type="ORF">KL86CLO1_11947</name>
</gene>
<proteinExistence type="predicted"/>
<accession>A0A212JZE8</accession>
<evidence type="ECO:0000313" key="1">
    <source>
        <dbReference type="EMBL" id="SBW04766.1"/>
    </source>
</evidence>